<keyword evidence="5" id="KW-0143">Chaperone</keyword>
<name>B7FY83_PHATC</name>
<feature type="non-terminal residue" evidence="7">
    <location>
        <position position="304"/>
    </location>
</feature>
<dbReference type="InParanoid" id="B7FY83"/>
<dbReference type="GO" id="GO:0042026">
    <property type="term" value="P:protein refolding"/>
    <property type="evidence" value="ECO:0007669"/>
    <property type="project" value="TreeGrafter"/>
</dbReference>
<evidence type="ECO:0000256" key="4">
    <source>
        <dbReference type="ARBA" id="ARBA00022833"/>
    </source>
</evidence>
<protein>
    <recommendedName>
        <fullName evidence="6">J domain-containing protein</fullName>
    </recommendedName>
</protein>
<keyword evidence="2" id="KW-0677">Repeat</keyword>
<dbReference type="SMART" id="SM00271">
    <property type="entry name" value="DnaJ"/>
    <property type="match status" value="1"/>
</dbReference>
<feature type="domain" description="J" evidence="6">
    <location>
        <begin position="11"/>
        <end position="76"/>
    </location>
</feature>
<reference evidence="8" key="2">
    <citation type="submission" date="2008-08" db="EMBL/GenBank/DDBJ databases">
        <authorList>
            <consortium name="Diatom Consortium"/>
            <person name="Grigoriev I."/>
            <person name="Grimwood J."/>
            <person name="Kuo A."/>
            <person name="Otillar R.P."/>
            <person name="Salamov A."/>
            <person name="Detter J.C."/>
            <person name="Lindquist E."/>
            <person name="Shapiro H."/>
            <person name="Lucas S."/>
            <person name="Glavina del Rio T."/>
            <person name="Pitluck S."/>
            <person name="Rokhsar D."/>
            <person name="Bowler C."/>
        </authorList>
    </citation>
    <scope>GENOME REANNOTATION</scope>
    <source>
        <strain evidence="8">CCAP 1055/1</strain>
    </source>
</reference>
<dbReference type="RefSeq" id="XP_002179690.1">
    <property type="nucleotide sequence ID" value="XM_002179654.1"/>
</dbReference>
<organism evidence="7 8">
    <name type="scientific">Phaeodactylum tricornutum (strain CCAP 1055/1)</name>
    <dbReference type="NCBI Taxonomy" id="556484"/>
    <lineage>
        <taxon>Eukaryota</taxon>
        <taxon>Sar</taxon>
        <taxon>Stramenopiles</taxon>
        <taxon>Ochrophyta</taxon>
        <taxon>Bacillariophyta</taxon>
        <taxon>Bacillariophyceae</taxon>
        <taxon>Bacillariophycidae</taxon>
        <taxon>Naviculales</taxon>
        <taxon>Phaeodactylaceae</taxon>
        <taxon>Phaeodactylum</taxon>
    </lineage>
</organism>
<dbReference type="PROSITE" id="PS00636">
    <property type="entry name" value="DNAJ_1"/>
    <property type="match status" value="1"/>
</dbReference>
<evidence type="ECO:0000256" key="5">
    <source>
        <dbReference type="ARBA" id="ARBA00023186"/>
    </source>
</evidence>
<keyword evidence="3" id="KW-0863">Zinc-finger</keyword>
<keyword evidence="8" id="KW-1185">Reference proteome</keyword>
<dbReference type="SUPFAM" id="SSF46565">
    <property type="entry name" value="Chaperone J-domain"/>
    <property type="match status" value="1"/>
</dbReference>
<dbReference type="GO" id="GO:0005737">
    <property type="term" value="C:cytoplasm"/>
    <property type="evidence" value="ECO:0007669"/>
    <property type="project" value="TreeGrafter"/>
</dbReference>
<dbReference type="PRINTS" id="PR00625">
    <property type="entry name" value="JDOMAIN"/>
</dbReference>
<dbReference type="GeneID" id="7200381"/>
<dbReference type="AlphaFoldDB" id="B7FY83"/>
<dbReference type="Pfam" id="PF01556">
    <property type="entry name" value="DnaJ_C"/>
    <property type="match status" value="1"/>
</dbReference>
<dbReference type="FunFam" id="2.60.260.20:FF:000005">
    <property type="entry name" value="Chaperone protein dnaJ 1, mitochondrial"/>
    <property type="match status" value="1"/>
</dbReference>
<dbReference type="InterPro" id="IPR036869">
    <property type="entry name" value="J_dom_sf"/>
</dbReference>
<keyword evidence="1" id="KW-0479">Metal-binding</keyword>
<proteinExistence type="predicted"/>
<gene>
    <name evidence="7" type="ORF">PHATRDRAFT_12140</name>
</gene>
<reference evidence="7 8" key="1">
    <citation type="journal article" date="2008" name="Nature">
        <title>The Phaeodactylum genome reveals the evolutionary history of diatom genomes.</title>
        <authorList>
            <person name="Bowler C."/>
            <person name="Allen A.E."/>
            <person name="Badger J.H."/>
            <person name="Grimwood J."/>
            <person name="Jabbari K."/>
            <person name="Kuo A."/>
            <person name="Maheswari U."/>
            <person name="Martens C."/>
            <person name="Maumus F."/>
            <person name="Otillar R.P."/>
            <person name="Rayko E."/>
            <person name="Salamov A."/>
            <person name="Vandepoele K."/>
            <person name="Beszteri B."/>
            <person name="Gruber A."/>
            <person name="Heijde M."/>
            <person name="Katinka M."/>
            <person name="Mock T."/>
            <person name="Valentin K."/>
            <person name="Verret F."/>
            <person name="Berges J.A."/>
            <person name="Brownlee C."/>
            <person name="Cadoret J.P."/>
            <person name="Chiovitti A."/>
            <person name="Choi C.J."/>
            <person name="Coesel S."/>
            <person name="De Martino A."/>
            <person name="Detter J.C."/>
            <person name="Durkin C."/>
            <person name="Falciatore A."/>
            <person name="Fournet J."/>
            <person name="Haruta M."/>
            <person name="Huysman M.J."/>
            <person name="Jenkins B.D."/>
            <person name="Jiroutova K."/>
            <person name="Jorgensen R.E."/>
            <person name="Joubert Y."/>
            <person name="Kaplan A."/>
            <person name="Kroger N."/>
            <person name="Kroth P.G."/>
            <person name="La Roche J."/>
            <person name="Lindquist E."/>
            <person name="Lommer M."/>
            <person name="Martin-Jezequel V."/>
            <person name="Lopez P.J."/>
            <person name="Lucas S."/>
            <person name="Mangogna M."/>
            <person name="McGinnis K."/>
            <person name="Medlin L.K."/>
            <person name="Montsant A."/>
            <person name="Oudot-Le Secq M.P."/>
            <person name="Napoli C."/>
            <person name="Obornik M."/>
            <person name="Parker M.S."/>
            <person name="Petit J.L."/>
            <person name="Porcel B.M."/>
            <person name="Poulsen N."/>
            <person name="Robison M."/>
            <person name="Rychlewski L."/>
            <person name="Rynearson T.A."/>
            <person name="Schmutz J."/>
            <person name="Shapiro H."/>
            <person name="Siaut M."/>
            <person name="Stanley M."/>
            <person name="Sussman M.R."/>
            <person name="Taylor A.R."/>
            <person name="Vardi A."/>
            <person name="von Dassow P."/>
            <person name="Vyverman W."/>
            <person name="Willis A."/>
            <person name="Wyrwicz L.S."/>
            <person name="Rokhsar D.S."/>
            <person name="Weissenbach J."/>
            <person name="Armbrust E.V."/>
            <person name="Green B.R."/>
            <person name="Van de Peer Y."/>
            <person name="Grigoriev I.V."/>
        </authorList>
    </citation>
    <scope>NUCLEOTIDE SEQUENCE [LARGE SCALE GENOMIC DNA]</scope>
    <source>
        <strain evidence="7 8">CCAP 1055/1</strain>
    </source>
</reference>
<keyword evidence="4" id="KW-0862">Zinc</keyword>
<evidence type="ECO:0000256" key="2">
    <source>
        <dbReference type="ARBA" id="ARBA00022737"/>
    </source>
</evidence>
<evidence type="ECO:0000259" key="6">
    <source>
        <dbReference type="PROSITE" id="PS50076"/>
    </source>
</evidence>
<dbReference type="STRING" id="556484.B7FY83"/>
<evidence type="ECO:0000256" key="3">
    <source>
        <dbReference type="ARBA" id="ARBA00022771"/>
    </source>
</evidence>
<evidence type="ECO:0000313" key="8">
    <source>
        <dbReference type="Proteomes" id="UP000000759"/>
    </source>
</evidence>
<dbReference type="CDD" id="cd10747">
    <property type="entry name" value="DnaJ_C"/>
    <property type="match status" value="1"/>
</dbReference>
<dbReference type="EMBL" id="CM000610">
    <property type="protein sequence ID" value="EEC48676.1"/>
    <property type="molecule type" value="Genomic_DNA"/>
</dbReference>
<sequence length="304" mass="33710">MRAFSSKAKRDFYEMLGVTRLADKASIKKAYFKLAKKYHPDTNKGDEKASEKFKEVTEAYEVLSDDKQRERYDQFGHAGVDPNFQGENPFGNGGFDFKLFDMFFGGGGGGGRRRSRGPRRGADLQMHVKLTFQEAVFGASKDLHLRYETVNRKTGKVQVKERDVTVDTPPGIDNGMSLRLAEKGAEGDPGAPPGNLLVQVLVEPDKYFERDGYDVHVQIPISLTQAVLGGTVDVKTLSGEVEMKIPKGCQPDTKLMLRGRGIQQLHGAGKGNQVVHLQLQIPTEITPRQEELLREFDAEATAHG</sequence>
<dbReference type="InterPro" id="IPR018253">
    <property type="entry name" value="DnaJ_domain_CS"/>
</dbReference>
<accession>B7FY83</accession>
<dbReference type="InterPro" id="IPR002939">
    <property type="entry name" value="DnaJ_C"/>
</dbReference>
<dbReference type="eggNOG" id="KOG0715">
    <property type="taxonomic scope" value="Eukaryota"/>
</dbReference>
<dbReference type="GO" id="GO:0051082">
    <property type="term" value="F:unfolded protein binding"/>
    <property type="evidence" value="ECO:0007669"/>
    <property type="project" value="InterPro"/>
</dbReference>
<dbReference type="Pfam" id="PF00226">
    <property type="entry name" value="DnaJ"/>
    <property type="match status" value="1"/>
</dbReference>
<dbReference type="Proteomes" id="UP000000759">
    <property type="component" value="Chromosome 7"/>
</dbReference>
<dbReference type="InterPro" id="IPR001623">
    <property type="entry name" value="DnaJ_domain"/>
</dbReference>
<dbReference type="OrthoDB" id="10256793at2759"/>
<evidence type="ECO:0000313" key="7">
    <source>
        <dbReference type="EMBL" id="EEC48676.1"/>
    </source>
</evidence>
<evidence type="ECO:0000256" key="1">
    <source>
        <dbReference type="ARBA" id="ARBA00022723"/>
    </source>
</evidence>
<dbReference type="KEGG" id="pti:PHATRDRAFT_12140"/>
<dbReference type="HOGENOM" id="CLU_017633_0_5_1"/>
<dbReference type="GO" id="GO:0008270">
    <property type="term" value="F:zinc ion binding"/>
    <property type="evidence" value="ECO:0007669"/>
    <property type="project" value="UniProtKB-KW"/>
</dbReference>
<dbReference type="PaxDb" id="2850-Phatr12140"/>
<dbReference type="PANTHER" id="PTHR43096">
    <property type="entry name" value="DNAJ HOMOLOG 1, MITOCHONDRIAL-RELATED"/>
    <property type="match status" value="1"/>
</dbReference>
<dbReference type="InterPro" id="IPR008971">
    <property type="entry name" value="HSP40/DnaJ_pept-bd"/>
</dbReference>
<dbReference type="PROSITE" id="PS50076">
    <property type="entry name" value="DNAJ_2"/>
    <property type="match status" value="1"/>
</dbReference>
<dbReference type="PANTHER" id="PTHR43096:SF48">
    <property type="entry name" value="CHAPERONE PROTEIN DNAJ"/>
    <property type="match status" value="1"/>
</dbReference>
<dbReference type="CDD" id="cd06257">
    <property type="entry name" value="DnaJ"/>
    <property type="match status" value="1"/>
</dbReference>
<dbReference type="Gene3D" id="2.60.260.20">
    <property type="entry name" value="Urease metallochaperone UreE, N-terminal domain"/>
    <property type="match status" value="2"/>
</dbReference>
<dbReference type="Gene3D" id="1.10.287.110">
    <property type="entry name" value="DnaJ domain"/>
    <property type="match status" value="1"/>
</dbReference>
<dbReference type="SUPFAM" id="SSF49493">
    <property type="entry name" value="HSP40/DnaJ peptide-binding domain"/>
    <property type="match status" value="2"/>
</dbReference>